<evidence type="ECO:0000256" key="3">
    <source>
        <dbReference type="ARBA" id="ARBA00022989"/>
    </source>
</evidence>
<geneLocation type="mitochondrion" evidence="7"/>
<feature type="transmembrane region" description="Helical" evidence="6">
    <location>
        <begin position="284"/>
        <end position="306"/>
    </location>
</feature>
<reference evidence="7 8" key="1">
    <citation type="submission" date="2018-03" db="EMBL/GenBank/DDBJ databases">
        <authorList>
            <person name="Fogelqvist J."/>
        </authorList>
    </citation>
    <scope>NUCLEOTIDE SEQUENCE [LARGE SCALE GENOMIC DNA]</scope>
</reference>
<evidence type="ECO:0000256" key="2">
    <source>
        <dbReference type="ARBA" id="ARBA00022692"/>
    </source>
</evidence>
<gene>
    <name evidence="7" type="ORF">PLBR_LOCUS600</name>
</gene>
<evidence type="ECO:0000313" key="7">
    <source>
        <dbReference type="EMBL" id="SPQ93385.1"/>
    </source>
</evidence>
<dbReference type="AlphaFoldDB" id="A0A3P3XZS3"/>
<keyword evidence="3 6" id="KW-1133">Transmembrane helix</keyword>
<evidence type="ECO:0000256" key="6">
    <source>
        <dbReference type="SAM" id="Phobius"/>
    </source>
</evidence>
<evidence type="ECO:0000256" key="5">
    <source>
        <dbReference type="SAM" id="MobiDB-lite"/>
    </source>
</evidence>
<comment type="subcellular location">
    <subcellularLocation>
        <location evidence="1">Membrane</location>
        <topology evidence="1">Multi-pass membrane protein</topology>
    </subcellularLocation>
</comment>
<feature type="transmembrane region" description="Helical" evidence="6">
    <location>
        <begin position="318"/>
        <end position="335"/>
    </location>
</feature>
<dbReference type="PANTHER" id="PTHR12570">
    <property type="match status" value="1"/>
</dbReference>
<feature type="transmembrane region" description="Helical" evidence="6">
    <location>
        <begin position="81"/>
        <end position="103"/>
    </location>
</feature>
<evidence type="ECO:0000256" key="4">
    <source>
        <dbReference type="ARBA" id="ARBA00023136"/>
    </source>
</evidence>
<sequence>MNGSCAVIATGIAHVPRLTCRFYSGWCRVGADCSRRRGRRGGGMGSPLVAVWVQGILLNLTGTISSNLGSNLVKVGHAKKALGAGAVPWFAIGWLLFVAGALINFISFGLAAQSLLSALGSVQFVSNVFFAYILHGDPVTPGTVRSTLLIVIGIVIIFTTTRPPAYEAVSVEELAMLYGRPPYIVYITCTVVLVVALQIIYRKLCRCREGDGTHRQNFMVMVCYAMVSAIVGSQAVVLAKTMAVAMRIRPFQFHPLMFILTPVGICVACFWVHRLNCALRRFPAIIIIPALQISWITSCVVSGGILFDEFSSFNTTNAIGFSFGFILIACGIVSFPTNQSQAPVKSEPSQSLSESLPVKQQTQV</sequence>
<dbReference type="PANTHER" id="PTHR12570:SF9">
    <property type="entry name" value="MAGNESIUM TRANSPORTER NIPA8-RELATED"/>
    <property type="match status" value="1"/>
</dbReference>
<feature type="compositionally biased region" description="Low complexity" evidence="5">
    <location>
        <begin position="346"/>
        <end position="357"/>
    </location>
</feature>
<keyword evidence="2 6" id="KW-0812">Transmembrane</keyword>
<dbReference type="GO" id="GO:0015095">
    <property type="term" value="F:magnesium ion transmembrane transporter activity"/>
    <property type="evidence" value="ECO:0007669"/>
    <property type="project" value="InterPro"/>
</dbReference>
<keyword evidence="4 6" id="KW-0472">Membrane</keyword>
<keyword evidence="7" id="KW-0496">Mitochondrion</keyword>
<evidence type="ECO:0000313" key="8">
    <source>
        <dbReference type="Proteomes" id="UP000290189"/>
    </source>
</evidence>
<evidence type="ECO:0000256" key="1">
    <source>
        <dbReference type="ARBA" id="ARBA00004141"/>
    </source>
</evidence>
<evidence type="ECO:0008006" key="9">
    <source>
        <dbReference type="Google" id="ProtNLM"/>
    </source>
</evidence>
<feature type="transmembrane region" description="Helical" evidence="6">
    <location>
        <begin position="49"/>
        <end position="69"/>
    </location>
</feature>
<feature type="region of interest" description="Disordered" evidence="5">
    <location>
        <begin position="344"/>
        <end position="364"/>
    </location>
</feature>
<dbReference type="GO" id="GO:0016020">
    <property type="term" value="C:membrane"/>
    <property type="evidence" value="ECO:0007669"/>
    <property type="project" value="UniProtKB-SubCell"/>
</dbReference>
<accession>A0A3P3XZS3</accession>
<feature type="transmembrane region" description="Helical" evidence="6">
    <location>
        <begin position="115"/>
        <end position="134"/>
    </location>
</feature>
<dbReference type="InterPro" id="IPR008521">
    <property type="entry name" value="Mg_trans_NIPA"/>
</dbReference>
<organism evidence="7 8">
    <name type="scientific">Plasmodiophora brassicae</name>
    <name type="common">Clubroot disease agent</name>
    <dbReference type="NCBI Taxonomy" id="37360"/>
    <lineage>
        <taxon>Eukaryota</taxon>
        <taxon>Sar</taxon>
        <taxon>Rhizaria</taxon>
        <taxon>Endomyxa</taxon>
        <taxon>Phytomyxea</taxon>
        <taxon>Plasmodiophorida</taxon>
        <taxon>Plasmodiophoridae</taxon>
        <taxon>Plasmodiophora</taxon>
    </lineage>
</organism>
<protein>
    <recommendedName>
        <fullName evidence="9">Magnesium transporter</fullName>
    </recommendedName>
</protein>
<proteinExistence type="predicted"/>
<feature type="transmembrane region" description="Helical" evidence="6">
    <location>
        <begin position="222"/>
        <end position="245"/>
    </location>
</feature>
<feature type="transmembrane region" description="Helical" evidence="6">
    <location>
        <begin position="183"/>
        <end position="201"/>
    </location>
</feature>
<feature type="transmembrane region" description="Helical" evidence="6">
    <location>
        <begin position="251"/>
        <end position="272"/>
    </location>
</feature>
<dbReference type="Pfam" id="PF05653">
    <property type="entry name" value="Mg_trans_NIPA"/>
    <property type="match status" value="1"/>
</dbReference>
<dbReference type="Proteomes" id="UP000290189">
    <property type="component" value="Unassembled WGS sequence"/>
</dbReference>
<name>A0A3P3XZS3_PLABS</name>
<dbReference type="EMBL" id="OVEO01000001">
    <property type="protein sequence ID" value="SPQ93385.1"/>
    <property type="molecule type" value="Genomic_DNA"/>
</dbReference>